<keyword evidence="2" id="KW-1185">Reference proteome</keyword>
<dbReference type="AlphaFoldDB" id="A0A9P0MPS3"/>
<dbReference type="EMBL" id="OV725081">
    <property type="protein sequence ID" value="CAH1402758.1"/>
    <property type="molecule type" value="Genomic_DNA"/>
</dbReference>
<gene>
    <name evidence="1" type="ORF">NEZAVI_LOCUS11506</name>
</gene>
<evidence type="ECO:0000313" key="2">
    <source>
        <dbReference type="Proteomes" id="UP001152798"/>
    </source>
</evidence>
<evidence type="ECO:0000313" key="1">
    <source>
        <dbReference type="EMBL" id="CAH1402758.1"/>
    </source>
</evidence>
<sequence length="98" mass="10778">MRVSSPGQGSNGSWKRRVLCTALMIGTVRDAHDRYTAPMFVCSAIRSSISRPPPELAEMDEIKVLPTLGGRRHQISELGKRAPNPCHIGYLDNLIPPP</sequence>
<protein>
    <submittedName>
        <fullName evidence="1">Uncharacterized protein</fullName>
    </submittedName>
</protein>
<name>A0A9P0MPS3_NEZVI</name>
<reference evidence="1" key="1">
    <citation type="submission" date="2022-01" db="EMBL/GenBank/DDBJ databases">
        <authorList>
            <person name="King R."/>
        </authorList>
    </citation>
    <scope>NUCLEOTIDE SEQUENCE</scope>
</reference>
<accession>A0A9P0MPS3</accession>
<dbReference type="Proteomes" id="UP001152798">
    <property type="component" value="Chromosome 5"/>
</dbReference>
<organism evidence="1 2">
    <name type="scientific">Nezara viridula</name>
    <name type="common">Southern green stink bug</name>
    <name type="synonym">Cimex viridulus</name>
    <dbReference type="NCBI Taxonomy" id="85310"/>
    <lineage>
        <taxon>Eukaryota</taxon>
        <taxon>Metazoa</taxon>
        <taxon>Ecdysozoa</taxon>
        <taxon>Arthropoda</taxon>
        <taxon>Hexapoda</taxon>
        <taxon>Insecta</taxon>
        <taxon>Pterygota</taxon>
        <taxon>Neoptera</taxon>
        <taxon>Paraneoptera</taxon>
        <taxon>Hemiptera</taxon>
        <taxon>Heteroptera</taxon>
        <taxon>Panheteroptera</taxon>
        <taxon>Pentatomomorpha</taxon>
        <taxon>Pentatomoidea</taxon>
        <taxon>Pentatomidae</taxon>
        <taxon>Pentatominae</taxon>
        <taxon>Nezara</taxon>
    </lineage>
</organism>
<proteinExistence type="predicted"/>